<evidence type="ECO:0000313" key="8">
    <source>
        <dbReference type="Proteomes" id="UP001303115"/>
    </source>
</evidence>
<dbReference type="InterPro" id="IPR007867">
    <property type="entry name" value="GMC_OxRtase_C"/>
</dbReference>
<feature type="signal peptide" evidence="4">
    <location>
        <begin position="1"/>
        <end position="24"/>
    </location>
</feature>
<evidence type="ECO:0000313" key="7">
    <source>
        <dbReference type="EMBL" id="KAK4044307.1"/>
    </source>
</evidence>
<dbReference type="InterPro" id="IPR012132">
    <property type="entry name" value="GMC_OxRdtase"/>
</dbReference>
<organism evidence="7 8">
    <name type="scientific">Parachaetomium inaequale</name>
    <dbReference type="NCBI Taxonomy" id="2588326"/>
    <lineage>
        <taxon>Eukaryota</taxon>
        <taxon>Fungi</taxon>
        <taxon>Dikarya</taxon>
        <taxon>Ascomycota</taxon>
        <taxon>Pezizomycotina</taxon>
        <taxon>Sordariomycetes</taxon>
        <taxon>Sordariomycetidae</taxon>
        <taxon>Sordariales</taxon>
        <taxon>Chaetomiaceae</taxon>
        <taxon>Parachaetomium</taxon>
    </lineage>
</organism>
<dbReference type="InterPro" id="IPR000172">
    <property type="entry name" value="GMC_OxRdtase_N"/>
</dbReference>
<dbReference type="PIRSF" id="PIRSF000137">
    <property type="entry name" value="Alcohol_oxidase"/>
    <property type="match status" value="1"/>
</dbReference>
<protein>
    <submittedName>
        <fullName evidence="7">GMC oxidoreductase</fullName>
    </submittedName>
</protein>
<feature type="domain" description="Glucose-methanol-choline oxidoreductase C-terminal" evidence="6">
    <location>
        <begin position="461"/>
        <end position="598"/>
    </location>
</feature>
<feature type="domain" description="Glucose-methanol-choline oxidoreductase N-terminal" evidence="5">
    <location>
        <begin position="38"/>
        <end position="350"/>
    </location>
</feature>
<dbReference type="AlphaFoldDB" id="A0AAN6PP23"/>
<dbReference type="PANTHER" id="PTHR11552">
    <property type="entry name" value="GLUCOSE-METHANOL-CHOLINE GMC OXIDOREDUCTASE"/>
    <property type="match status" value="1"/>
</dbReference>
<sequence>MKMHSVSSRALLLPASLLLTLASANPVRPGTGCPNQPFDYVIVGGGTAGGVLAARLTEDPSITVAVIEAGTWPENVHGNWTQVPMFAGNFYHITDPMMWPFTTTPQTALTGAGGVRPYFRPKAFGGCSDVNAMAFGHSSVGAHKMLADAVGDQSYTYDKMLQYYHKTMNFTPYDYSSTRFANATPEYNSADTVTGGGLGVSYPAYAQPWSTWLSKGLEAIGLKKVPAFINGNLMGQSFHQNTIFHSNGHRSSSESAYLRPAAVRRNLFLYDYTMAERILFDRSKTATGVQVNGTCTISARREVLLSAGVFQSPQLLMVSGVGPKDVLRAHNIPVVVDRPGVGQNLQEHIVSFVAYQVNVDTGDRLADPAYLQQAINEFNDHASGPLTSVGGDFMAMEKIPEDLRASWPESTKQALGRLPADWPEIAYAILPSAIPAEFATPVVPPIPGANYAAAVFVLFAPQSVGNVTIASADVHTPPLINPALFSHQADVDVMVAGLKRVRQALATEDMAPVLIGPETVPGAQVQTDEQIIEFLRSTVNPFQHAFSTNKMGKPNDPSAVVDSNGKVYGVKNLRVVDASAFPFLPPGPAPQIQVYTHAEKFADLIKADRHH</sequence>
<comment type="caution">
    <text evidence="7">The sequence shown here is derived from an EMBL/GenBank/DDBJ whole genome shotgun (WGS) entry which is preliminary data.</text>
</comment>
<dbReference type="SUPFAM" id="SSF51905">
    <property type="entry name" value="FAD/NAD(P)-binding domain"/>
    <property type="match status" value="1"/>
</dbReference>
<keyword evidence="3" id="KW-0274">FAD</keyword>
<gene>
    <name evidence="7" type="ORF">C8A01DRAFT_31624</name>
</gene>
<evidence type="ECO:0000256" key="4">
    <source>
        <dbReference type="SAM" id="SignalP"/>
    </source>
</evidence>
<proteinExistence type="inferred from homology"/>
<dbReference type="GO" id="GO:0044550">
    <property type="term" value="P:secondary metabolite biosynthetic process"/>
    <property type="evidence" value="ECO:0007669"/>
    <property type="project" value="TreeGrafter"/>
</dbReference>
<comment type="similarity">
    <text evidence="1">Belongs to the GMC oxidoreductase family.</text>
</comment>
<keyword evidence="4" id="KW-0732">Signal</keyword>
<evidence type="ECO:0000256" key="2">
    <source>
        <dbReference type="ARBA" id="ARBA00023180"/>
    </source>
</evidence>
<keyword evidence="8" id="KW-1185">Reference proteome</keyword>
<feature type="binding site" evidence="3">
    <location>
        <begin position="590"/>
        <end position="591"/>
    </location>
    <ligand>
        <name>FAD</name>
        <dbReference type="ChEBI" id="CHEBI:57692"/>
    </ligand>
</feature>
<dbReference type="PANTHER" id="PTHR11552:SF138">
    <property type="entry name" value="DEHYDROGENASE PKFF-RELATED"/>
    <property type="match status" value="1"/>
</dbReference>
<dbReference type="EMBL" id="MU854320">
    <property type="protein sequence ID" value="KAK4044307.1"/>
    <property type="molecule type" value="Genomic_DNA"/>
</dbReference>
<evidence type="ECO:0000256" key="1">
    <source>
        <dbReference type="ARBA" id="ARBA00010790"/>
    </source>
</evidence>
<dbReference type="GO" id="GO:0016614">
    <property type="term" value="F:oxidoreductase activity, acting on CH-OH group of donors"/>
    <property type="evidence" value="ECO:0007669"/>
    <property type="project" value="InterPro"/>
</dbReference>
<comment type="cofactor">
    <cofactor evidence="3">
        <name>FAD</name>
        <dbReference type="ChEBI" id="CHEBI:57692"/>
    </cofactor>
</comment>
<evidence type="ECO:0000259" key="6">
    <source>
        <dbReference type="Pfam" id="PF05199"/>
    </source>
</evidence>
<reference evidence="8" key="1">
    <citation type="journal article" date="2023" name="Mol. Phylogenet. Evol.">
        <title>Genome-scale phylogeny and comparative genomics of the fungal order Sordariales.</title>
        <authorList>
            <person name="Hensen N."/>
            <person name="Bonometti L."/>
            <person name="Westerberg I."/>
            <person name="Brannstrom I.O."/>
            <person name="Guillou S."/>
            <person name="Cros-Aarteil S."/>
            <person name="Calhoun S."/>
            <person name="Haridas S."/>
            <person name="Kuo A."/>
            <person name="Mondo S."/>
            <person name="Pangilinan J."/>
            <person name="Riley R."/>
            <person name="LaButti K."/>
            <person name="Andreopoulos B."/>
            <person name="Lipzen A."/>
            <person name="Chen C."/>
            <person name="Yan M."/>
            <person name="Daum C."/>
            <person name="Ng V."/>
            <person name="Clum A."/>
            <person name="Steindorff A."/>
            <person name="Ohm R.A."/>
            <person name="Martin F."/>
            <person name="Silar P."/>
            <person name="Natvig D.O."/>
            <person name="Lalanne C."/>
            <person name="Gautier V."/>
            <person name="Ament-Velasquez S.L."/>
            <person name="Kruys A."/>
            <person name="Hutchinson M.I."/>
            <person name="Powell A.J."/>
            <person name="Barry K."/>
            <person name="Miller A.N."/>
            <person name="Grigoriev I.V."/>
            <person name="Debuchy R."/>
            <person name="Gladieux P."/>
            <person name="Hiltunen Thoren M."/>
            <person name="Johannesson H."/>
        </authorList>
    </citation>
    <scope>NUCLEOTIDE SEQUENCE [LARGE SCALE GENOMIC DNA]</scope>
    <source>
        <strain evidence="8">CBS 284.82</strain>
    </source>
</reference>
<dbReference type="GO" id="GO:0050660">
    <property type="term" value="F:flavin adenine dinucleotide binding"/>
    <property type="evidence" value="ECO:0007669"/>
    <property type="project" value="InterPro"/>
</dbReference>
<evidence type="ECO:0000256" key="3">
    <source>
        <dbReference type="PIRSR" id="PIRSR000137-2"/>
    </source>
</evidence>
<keyword evidence="2" id="KW-0325">Glycoprotein</keyword>
<accession>A0AAN6PP23</accession>
<keyword evidence="3" id="KW-0285">Flavoprotein</keyword>
<feature type="chain" id="PRO_5043029463" evidence="4">
    <location>
        <begin position="25"/>
        <end position="611"/>
    </location>
</feature>
<dbReference type="Proteomes" id="UP001303115">
    <property type="component" value="Unassembled WGS sequence"/>
</dbReference>
<dbReference type="InterPro" id="IPR036188">
    <property type="entry name" value="FAD/NAD-bd_sf"/>
</dbReference>
<dbReference type="Gene3D" id="3.30.560.10">
    <property type="entry name" value="Glucose Oxidase, domain 3"/>
    <property type="match status" value="1"/>
</dbReference>
<dbReference type="Pfam" id="PF00732">
    <property type="entry name" value="GMC_oxred_N"/>
    <property type="match status" value="1"/>
</dbReference>
<dbReference type="SUPFAM" id="SSF54373">
    <property type="entry name" value="FAD-linked reductases, C-terminal domain"/>
    <property type="match status" value="1"/>
</dbReference>
<name>A0AAN6PP23_9PEZI</name>
<evidence type="ECO:0000259" key="5">
    <source>
        <dbReference type="Pfam" id="PF00732"/>
    </source>
</evidence>
<dbReference type="Pfam" id="PF05199">
    <property type="entry name" value="GMC_oxred_C"/>
    <property type="match status" value="1"/>
</dbReference>
<dbReference type="Gene3D" id="3.50.50.60">
    <property type="entry name" value="FAD/NAD(P)-binding domain"/>
    <property type="match status" value="1"/>
</dbReference>